<comment type="caution">
    <text evidence="2">The sequence shown here is derived from an EMBL/GenBank/DDBJ whole genome shotgun (WGS) entry which is preliminary data.</text>
</comment>
<sequence>MLQVVIQKIPENLQEFEILAAKGRQPEHICALFLCALALFDRDKDAGAAAMNLLRGPKPMTPYDCQFLRDRLRGKVYLPLAYFEGATPENGYQPCVPYTLNVLADPRPQDIEPGYMRVFLKTSGADSPRPMKLRQKASTGEWFLWEYSSILSGIRIPAAEDPWA</sequence>
<protein>
    <recommendedName>
        <fullName evidence="1">DUF6935 domain-containing protein</fullName>
    </recommendedName>
</protein>
<proteinExistence type="predicted"/>
<evidence type="ECO:0000313" key="3">
    <source>
        <dbReference type="Proteomes" id="UP001199424"/>
    </source>
</evidence>
<name>A0AAE3AK65_9FIRM</name>
<dbReference type="Proteomes" id="UP001199424">
    <property type="component" value="Unassembled WGS sequence"/>
</dbReference>
<dbReference type="Pfam" id="PF22043">
    <property type="entry name" value="DUF6935"/>
    <property type="match status" value="1"/>
</dbReference>
<organism evidence="2 3">
    <name type="scientific">Hominenteromicrobium mulieris</name>
    <dbReference type="NCBI Taxonomy" id="2885357"/>
    <lineage>
        <taxon>Bacteria</taxon>
        <taxon>Bacillati</taxon>
        <taxon>Bacillota</taxon>
        <taxon>Clostridia</taxon>
        <taxon>Eubacteriales</taxon>
        <taxon>Oscillospiraceae</taxon>
        <taxon>Hominenteromicrobium</taxon>
    </lineage>
</organism>
<evidence type="ECO:0000313" key="2">
    <source>
        <dbReference type="EMBL" id="MCC2135714.1"/>
    </source>
</evidence>
<feature type="domain" description="DUF6935" evidence="1">
    <location>
        <begin position="7"/>
        <end position="158"/>
    </location>
</feature>
<dbReference type="RefSeq" id="WP_308448338.1">
    <property type="nucleotide sequence ID" value="NZ_JAJEQC010000001.1"/>
</dbReference>
<accession>A0AAE3AK65</accession>
<dbReference type="EMBL" id="JAJEQC010000001">
    <property type="protein sequence ID" value="MCC2135714.1"/>
    <property type="molecule type" value="Genomic_DNA"/>
</dbReference>
<dbReference type="InterPro" id="IPR053907">
    <property type="entry name" value="DUF6935"/>
</dbReference>
<dbReference type="AlphaFoldDB" id="A0AAE3AK65"/>
<keyword evidence="3" id="KW-1185">Reference proteome</keyword>
<gene>
    <name evidence="2" type="ORF">LKD31_01610</name>
</gene>
<reference evidence="2" key="1">
    <citation type="submission" date="2021-10" db="EMBL/GenBank/DDBJ databases">
        <title>Anaerobic single-cell dispensing facilitates the cultivation of human gut bacteria.</title>
        <authorList>
            <person name="Afrizal A."/>
        </authorList>
    </citation>
    <scope>NUCLEOTIDE SEQUENCE</scope>
    <source>
        <strain evidence="2">CLA-AA-H250</strain>
    </source>
</reference>
<evidence type="ECO:0000259" key="1">
    <source>
        <dbReference type="Pfam" id="PF22043"/>
    </source>
</evidence>